<sequence>MMEAEYSRSGSGSSSACCFCFSINKKNSKSTGVPVPTRNGKNGGVDSSSSEQVKLWGEKEGMLSDMSTFSVKEQEKRLKKALQEEENLSMEAERVVHWVTHQSAKIDVSNSSYQHS</sequence>
<accession>A0ABU6YB62</accession>
<dbReference type="EMBL" id="JASCZI010241808">
    <property type="protein sequence ID" value="MED6207204.1"/>
    <property type="molecule type" value="Genomic_DNA"/>
</dbReference>
<evidence type="ECO:0000313" key="3">
    <source>
        <dbReference type="Proteomes" id="UP001341840"/>
    </source>
</evidence>
<keyword evidence="3" id="KW-1185">Reference proteome</keyword>
<gene>
    <name evidence="2" type="ORF">PIB30_033597</name>
</gene>
<dbReference type="PANTHER" id="PTHR35692:SF5">
    <property type="entry name" value="REMORIN C-TERMINAL DOMAIN-CONTAINING PROTEIN"/>
    <property type="match status" value="1"/>
</dbReference>
<protein>
    <submittedName>
        <fullName evidence="2">Uncharacterized protein</fullName>
    </submittedName>
</protein>
<reference evidence="2 3" key="1">
    <citation type="journal article" date="2023" name="Plants (Basel)">
        <title>Bridging the Gap: Combining Genomics and Transcriptomics Approaches to Understand Stylosanthes scabra, an Orphan Legume from the Brazilian Caatinga.</title>
        <authorList>
            <person name="Ferreira-Neto J.R.C."/>
            <person name="da Silva M.D."/>
            <person name="Binneck E."/>
            <person name="de Melo N.F."/>
            <person name="da Silva R.H."/>
            <person name="de Melo A.L.T.M."/>
            <person name="Pandolfi V."/>
            <person name="Bustamante F.O."/>
            <person name="Brasileiro-Vidal A.C."/>
            <person name="Benko-Iseppon A.M."/>
        </authorList>
    </citation>
    <scope>NUCLEOTIDE SEQUENCE [LARGE SCALE GENOMIC DNA]</scope>
    <source>
        <tissue evidence="2">Leaves</tissue>
    </source>
</reference>
<dbReference type="PANTHER" id="PTHR35692">
    <property type="entry name" value="F26F24.11"/>
    <property type="match status" value="1"/>
</dbReference>
<evidence type="ECO:0000256" key="1">
    <source>
        <dbReference type="SAM" id="MobiDB-lite"/>
    </source>
</evidence>
<proteinExistence type="predicted"/>
<dbReference type="Proteomes" id="UP001341840">
    <property type="component" value="Unassembled WGS sequence"/>
</dbReference>
<evidence type="ECO:0000313" key="2">
    <source>
        <dbReference type="EMBL" id="MED6207204.1"/>
    </source>
</evidence>
<feature type="region of interest" description="Disordered" evidence="1">
    <location>
        <begin position="26"/>
        <end position="52"/>
    </location>
</feature>
<organism evidence="2 3">
    <name type="scientific">Stylosanthes scabra</name>
    <dbReference type="NCBI Taxonomy" id="79078"/>
    <lineage>
        <taxon>Eukaryota</taxon>
        <taxon>Viridiplantae</taxon>
        <taxon>Streptophyta</taxon>
        <taxon>Embryophyta</taxon>
        <taxon>Tracheophyta</taxon>
        <taxon>Spermatophyta</taxon>
        <taxon>Magnoliopsida</taxon>
        <taxon>eudicotyledons</taxon>
        <taxon>Gunneridae</taxon>
        <taxon>Pentapetalae</taxon>
        <taxon>rosids</taxon>
        <taxon>fabids</taxon>
        <taxon>Fabales</taxon>
        <taxon>Fabaceae</taxon>
        <taxon>Papilionoideae</taxon>
        <taxon>50 kb inversion clade</taxon>
        <taxon>dalbergioids sensu lato</taxon>
        <taxon>Dalbergieae</taxon>
        <taxon>Pterocarpus clade</taxon>
        <taxon>Stylosanthes</taxon>
    </lineage>
</organism>
<comment type="caution">
    <text evidence="2">The sequence shown here is derived from an EMBL/GenBank/DDBJ whole genome shotgun (WGS) entry which is preliminary data.</text>
</comment>
<name>A0ABU6YB62_9FABA</name>